<dbReference type="Proteomes" id="UP000502823">
    <property type="component" value="Unassembled WGS sequence"/>
</dbReference>
<evidence type="ECO:0000313" key="2">
    <source>
        <dbReference type="Proteomes" id="UP000502823"/>
    </source>
</evidence>
<comment type="caution">
    <text evidence="1">The sequence shown here is derived from an EMBL/GenBank/DDBJ whole genome shotgun (WGS) entry which is preliminary data.</text>
</comment>
<proteinExistence type="predicted"/>
<dbReference type="EMBL" id="BLKM01000175">
    <property type="protein sequence ID" value="GFG29854.1"/>
    <property type="molecule type" value="Genomic_DNA"/>
</dbReference>
<protein>
    <submittedName>
        <fullName evidence="1">Uncharacterized protein</fullName>
    </submittedName>
</protein>
<dbReference type="AlphaFoldDB" id="A0A6L2PBL8"/>
<name>A0A6L2PBL8_COPFO</name>
<sequence length="130" mass="14523">MLFQMYHTDTDQGHTPDQGVSQVSSNGGIKCCQMIKHCVNLFSAEVNDEEKMKSPVQKLTLDEIEQRAAYEIACGDVGRTIQYPVTAYEVLEALQVHRNVIPSHTVYSVNTERVISALNHPTNEEIEGTT</sequence>
<keyword evidence="2" id="KW-1185">Reference proteome</keyword>
<organism evidence="1 2">
    <name type="scientific">Coptotermes formosanus</name>
    <name type="common">Formosan subterranean termite</name>
    <dbReference type="NCBI Taxonomy" id="36987"/>
    <lineage>
        <taxon>Eukaryota</taxon>
        <taxon>Metazoa</taxon>
        <taxon>Ecdysozoa</taxon>
        <taxon>Arthropoda</taxon>
        <taxon>Hexapoda</taxon>
        <taxon>Insecta</taxon>
        <taxon>Pterygota</taxon>
        <taxon>Neoptera</taxon>
        <taxon>Polyneoptera</taxon>
        <taxon>Dictyoptera</taxon>
        <taxon>Blattodea</taxon>
        <taxon>Blattoidea</taxon>
        <taxon>Termitoidae</taxon>
        <taxon>Rhinotermitidae</taxon>
        <taxon>Coptotermes</taxon>
    </lineage>
</organism>
<reference evidence="2" key="1">
    <citation type="submission" date="2020-01" db="EMBL/GenBank/DDBJ databases">
        <title>Draft genome sequence of the Termite Coptotermes fromosanus.</title>
        <authorList>
            <person name="Itakura S."/>
            <person name="Yosikawa Y."/>
            <person name="Umezawa K."/>
        </authorList>
    </citation>
    <scope>NUCLEOTIDE SEQUENCE [LARGE SCALE GENOMIC DNA]</scope>
</reference>
<dbReference type="OrthoDB" id="10264870at2759"/>
<dbReference type="InParanoid" id="A0A6L2PBL8"/>
<accession>A0A6L2PBL8</accession>
<evidence type="ECO:0000313" key="1">
    <source>
        <dbReference type="EMBL" id="GFG29854.1"/>
    </source>
</evidence>
<gene>
    <name evidence="1" type="ORF">Cfor_00784</name>
</gene>